<feature type="domain" description="N-acetyltransferase" evidence="1">
    <location>
        <begin position="5"/>
        <end position="205"/>
    </location>
</feature>
<dbReference type="InterPro" id="IPR051822">
    <property type="entry name" value="Glycosyl_Hydrolase_84"/>
</dbReference>
<keyword evidence="3" id="KW-1185">Reference proteome</keyword>
<name>A0A250IGI5_9BACT</name>
<protein>
    <submittedName>
        <fullName evidence="2">Acetyltransferase</fullName>
    </submittedName>
</protein>
<dbReference type="OrthoDB" id="9797178at2"/>
<dbReference type="SUPFAM" id="SSF55729">
    <property type="entry name" value="Acyl-CoA N-acyltransferases (Nat)"/>
    <property type="match status" value="1"/>
</dbReference>
<sequence>MRPTVHLRPYRPSDRGAVYDICVRTGAAGQDARGHYLSDELLPDIYAGPYLELESALAFVLDEGGRAVGYVLGTADTPSFVEAWRARWLPRVAERYPRPVEPAGTANERLIATLHHPEWMLAPELVPYPAHLHVDLLPHVQGAGFGRRLVETFLAAAAAAGAPSVHLGTANSNTRALRFYERLGFQRLTVAGTEGTTYFWHPTTTRP</sequence>
<dbReference type="InterPro" id="IPR000182">
    <property type="entry name" value="GNAT_dom"/>
</dbReference>
<dbReference type="PANTHER" id="PTHR13170:SF16">
    <property type="entry name" value="PROTEIN O-GLCNACASE"/>
    <property type="match status" value="1"/>
</dbReference>
<organism evidence="2 3">
    <name type="scientific">Melittangium boletus DSM 14713</name>
    <dbReference type="NCBI Taxonomy" id="1294270"/>
    <lineage>
        <taxon>Bacteria</taxon>
        <taxon>Pseudomonadati</taxon>
        <taxon>Myxococcota</taxon>
        <taxon>Myxococcia</taxon>
        <taxon>Myxococcales</taxon>
        <taxon>Cystobacterineae</taxon>
        <taxon>Archangiaceae</taxon>
        <taxon>Melittangium</taxon>
    </lineage>
</organism>
<keyword evidence="2" id="KW-0808">Transferase</keyword>
<dbReference type="Pfam" id="PF00583">
    <property type="entry name" value="Acetyltransf_1"/>
    <property type="match status" value="1"/>
</dbReference>
<dbReference type="KEGG" id="mbd:MEBOL_004401"/>
<dbReference type="RefSeq" id="WP_095979332.1">
    <property type="nucleotide sequence ID" value="NZ_CP022163.1"/>
</dbReference>
<dbReference type="Gene3D" id="3.40.630.30">
    <property type="match status" value="1"/>
</dbReference>
<reference evidence="2 3" key="1">
    <citation type="submission" date="2017-06" db="EMBL/GenBank/DDBJ databases">
        <authorList>
            <person name="Kim H.J."/>
            <person name="Triplett B.A."/>
        </authorList>
    </citation>
    <scope>NUCLEOTIDE SEQUENCE [LARGE SCALE GENOMIC DNA]</scope>
    <source>
        <strain evidence="2 3">DSM 14713</strain>
    </source>
</reference>
<dbReference type="PANTHER" id="PTHR13170">
    <property type="entry name" value="O-GLCNACASE"/>
    <property type="match status" value="1"/>
</dbReference>
<dbReference type="AlphaFoldDB" id="A0A250IGI5"/>
<evidence type="ECO:0000259" key="1">
    <source>
        <dbReference type="PROSITE" id="PS51186"/>
    </source>
</evidence>
<dbReference type="EMBL" id="CP022163">
    <property type="protein sequence ID" value="ATB30939.1"/>
    <property type="molecule type" value="Genomic_DNA"/>
</dbReference>
<accession>A0A250IGI5</accession>
<dbReference type="PROSITE" id="PS51186">
    <property type="entry name" value="GNAT"/>
    <property type="match status" value="1"/>
</dbReference>
<dbReference type="GO" id="GO:0016747">
    <property type="term" value="F:acyltransferase activity, transferring groups other than amino-acyl groups"/>
    <property type="evidence" value="ECO:0007669"/>
    <property type="project" value="InterPro"/>
</dbReference>
<gene>
    <name evidence="2" type="ORF">MEBOL_004401</name>
</gene>
<evidence type="ECO:0000313" key="2">
    <source>
        <dbReference type="EMBL" id="ATB30939.1"/>
    </source>
</evidence>
<dbReference type="InterPro" id="IPR016181">
    <property type="entry name" value="Acyl_CoA_acyltransferase"/>
</dbReference>
<proteinExistence type="predicted"/>
<dbReference type="Proteomes" id="UP000217289">
    <property type="component" value="Chromosome"/>
</dbReference>
<evidence type="ECO:0000313" key="3">
    <source>
        <dbReference type="Proteomes" id="UP000217289"/>
    </source>
</evidence>